<gene>
    <name evidence="2" type="ORF">JTE90_003290</name>
</gene>
<dbReference type="AlphaFoldDB" id="A0AAV6V6H7"/>
<proteinExistence type="predicted"/>
<accession>A0AAV6V6H7</accession>
<keyword evidence="3" id="KW-1185">Reference proteome</keyword>
<organism evidence="2 3">
    <name type="scientific">Oedothorax gibbosus</name>
    <dbReference type="NCBI Taxonomy" id="931172"/>
    <lineage>
        <taxon>Eukaryota</taxon>
        <taxon>Metazoa</taxon>
        <taxon>Ecdysozoa</taxon>
        <taxon>Arthropoda</taxon>
        <taxon>Chelicerata</taxon>
        <taxon>Arachnida</taxon>
        <taxon>Araneae</taxon>
        <taxon>Araneomorphae</taxon>
        <taxon>Entelegynae</taxon>
        <taxon>Araneoidea</taxon>
        <taxon>Linyphiidae</taxon>
        <taxon>Erigoninae</taxon>
        <taxon>Oedothorax</taxon>
    </lineage>
</organism>
<dbReference type="EMBL" id="JAFNEN010000162">
    <property type="protein sequence ID" value="KAG8191281.1"/>
    <property type="molecule type" value="Genomic_DNA"/>
</dbReference>
<protein>
    <submittedName>
        <fullName evidence="2">Uncharacterized protein</fullName>
    </submittedName>
</protein>
<reference evidence="2 3" key="1">
    <citation type="journal article" date="2022" name="Nat. Ecol. Evol.">
        <title>A masculinizing supergene underlies an exaggerated male reproductive morph in a spider.</title>
        <authorList>
            <person name="Hendrickx F."/>
            <person name="De Corte Z."/>
            <person name="Sonet G."/>
            <person name="Van Belleghem S.M."/>
            <person name="Kostlbacher S."/>
            <person name="Vangestel C."/>
        </authorList>
    </citation>
    <scope>NUCLEOTIDE SEQUENCE [LARGE SCALE GENOMIC DNA]</scope>
    <source>
        <strain evidence="2">W744_W776</strain>
    </source>
</reference>
<feature type="region of interest" description="Disordered" evidence="1">
    <location>
        <begin position="1"/>
        <end position="48"/>
    </location>
</feature>
<evidence type="ECO:0000256" key="1">
    <source>
        <dbReference type="SAM" id="MobiDB-lite"/>
    </source>
</evidence>
<dbReference type="Proteomes" id="UP000827092">
    <property type="component" value="Unassembled WGS sequence"/>
</dbReference>
<sequence length="112" mass="13091">MQNSSFLKLQHRHRIPQRKADKAFSSSKRYQTERGRIQKSGGKNKQSRATKYALKQFIFHFSTACSSLQIYSKHCIDRPRNLTRVKRTSVVGSLRGEVSKSQSRNCFWKQNI</sequence>
<name>A0AAV6V6H7_9ARAC</name>
<evidence type="ECO:0000313" key="3">
    <source>
        <dbReference type="Proteomes" id="UP000827092"/>
    </source>
</evidence>
<comment type="caution">
    <text evidence="2">The sequence shown here is derived from an EMBL/GenBank/DDBJ whole genome shotgun (WGS) entry which is preliminary data.</text>
</comment>
<evidence type="ECO:0000313" key="2">
    <source>
        <dbReference type="EMBL" id="KAG8191281.1"/>
    </source>
</evidence>